<feature type="compositionally biased region" description="Polar residues" evidence="1">
    <location>
        <begin position="18"/>
        <end position="34"/>
    </location>
</feature>
<reference evidence="2" key="1">
    <citation type="submission" date="2020-02" db="EMBL/GenBank/DDBJ databases">
        <authorList>
            <person name="Meier V. D."/>
        </authorList>
    </citation>
    <scope>NUCLEOTIDE SEQUENCE</scope>
    <source>
        <strain evidence="2">AVDCRST_MAG59</strain>
    </source>
</reference>
<protein>
    <submittedName>
        <fullName evidence="2">Uncharacterized protein</fullName>
    </submittedName>
</protein>
<feature type="non-terminal residue" evidence="2">
    <location>
        <position position="1"/>
    </location>
</feature>
<dbReference type="AlphaFoldDB" id="A0A6J4UFY5"/>
<proteinExistence type="predicted"/>
<sequence>GRRGRSSTAIRPERQTLRLPTSSTASGRTAQASPGSLRDRVEGTDRGSERRPHGFPSNL</sequence>
<name>A0A6J4UFY5_9BACT</name>
<evidence type="ECO:0000313" key="2">
    <source>
        <dbReference type="EMBL" id="CAA9547488.1"/>
    </source>
</evidence>
<feature type="region of interest" description="Disordered" evidence="1">
    <location>
        <begin position="1"/>
        <end position="59"/>
    </location>
</feature>
<organism evidence="2">
    <name type="scientific">uncultured Thermomicrobiales bacterium</name>
    <dbReference type="NCBI Taxonomy" id="1645740"/>
    <lineage>
        <taxon>Bacteria</taxon>
        <taxon>Pseudomonadati</taxon>
        <taxon>Thermomicrobiota</taxon>
        <taxon>Thermomicrobia</taxon>
        <taxon>Thermomicrobiales</taxon>
        <taxon>environmental samples</taxon>
    </lineage>
</organism>
<gene>
    <name evidence="2" type="ORF">AVDCRST_MAG59-1454</name>
</gene>
<accession>A0A6J4UFY5</accession>
<dbReference type="EMBL" id="CADCWF010000089">
    <property type="protein sequence ID" value="CAA9547488.1"/>
    <property type="molecule type" value="Genomic_DNA"/>
</dbReference>
<evidence type="ECO:0000256" key="1">
    <source>
        <dbReference type="SAM" id="MobiDB-lite"/>
    </source>
</evidence>
<feature type="compositionally biased region" description="Basic and acidic residues" evidence="1">
    <location>
        <begin position="37"/>
        <end position="52"/>
    </location>
</feature>
<feature type="non-terminal residue" evidence="2">
    <location>
        <position position="59"/>
    </location>
</feature>